<dbReference type="AlphaFoldDB" id="A0AAV4A1N8"/>
<sequence>MLFYIRSRQHYSVTVCTKPIAGWLNCQGNPNREVSIGRSSWQASSWVLQLVLALRPGRDQEASLNTVQWFESYVLHRRVSKRRRTLEAAVHVSNNTCFEILSFFDASAHQVGNLSEHRSYPLCFTAWSYVTGSVG</sequence>
<dbReference type="Proteomes" id="UP000735302">
    <property type="component" value="Unassembled WGS sequence"/>
</dbReference>
<dbReference type="EMBL" id="BLXT01003136">
    <property type="protein sequence ID" value="GFO00618.1"/>
    <property type="molecule type" value="Genomic_DNA"/>
</dbReference>
<comment type="caution">
    <text evidence="1">The sequence shown here is derived from an EMBL/GenBank/DDBJ whole genome shotgun (WGS) entry which is preliminary data.</text>
</comment>
<evidence type="ECO:0000313" key="2">
    <source>
        <dbReference type="Proteomes" id="UP000735302"/>
    </source>
</evidence>
<organism evidence="1 2">
    <name type="scientific">Plakobranchus ocellatus</name>
    <dbReference type="NCBI Taxonomy" id="259542"/>
    <lineage>
        <taxon>Eukaryota</taxon>
        <taxon>Metazoa</taxon>
        <taxon>Spiralia</taxon>
        <taxon>Lophotrochozoa</taxon>
        <taxon>Mollusca</taxon>
        <taxon>Gastropoda</taxon>
        <taxon>Heterobranchia</taxon>
        <taxon>Euthyneura</taxon>
        <taxon>Panpulmonata</taxon>
        <taxon>Sacoglossa</taxon>
        <taxon>Placobranchoidea</taxon>
        <taxon>Plakobranchidae</taxon>
        <taxon>Plakobranchus</taxon>
    </lineage>
</organism>
<proteinExistence type="predicted"/>
<name>A0AAV4A1N8_9GAST</name>
<protein>
    <submittedName>
        <fullName evidence="1">Uncharacterized protein</fullName>
    </submittedName>
</protein>
<keyword evidence="2" id="KW-1185">Reference proteome</keyword>
<reference evidence="1 2" key="1">
    <citation type="journal article" date="2021" name="Elife">
        <title>Chloroplast acquisition without the gene transfer in kleptoplastic sea slugs, Plakobranchus ocellatus.</title>
        <authorList>
            <person name="Maeda T."/>
            <person name="Takahashi S."/>
            <person name="Yoshida T."/>
            <person name="Shimamura S."/>
            <person name="Takaki Y."/>
            <person name="Nagai Y."/>
            <person name="Toyoda A."/>
            <person name="Suzuki Y."/>
            <person name="Arimoto A."/>
            <person name="Ishii H."/>
            <person name="Satoh N."/>
            <person name="Nishiyama T."/>
            <person name="Hasebe M."/>
            <person name="Maruyama T."/>
            <person name="Minagawa J."/>
            <person name="Obokata J."/>
            <person name="Shigenobu S."/>
        </authorList>
    </citation>
    <scope>NUCLEOTIDE SEQUENCE [LARGE SCALE GENOMIC DNA]</scope>
</reference>
<evidence type="ECO:0000313" key="1">
    <source>
        <dbReference type="EMBL" id="GFO00618.1"/>
    </source>
</evidence>
<accession>A0AAV4A1N8</accession>
<gene>
    <name evidence="1" type="ORF">PoB_002712300</name>
</gene>